<dbReference type="EMBL" id="CAJZAG010000001">
    <property type="protein sequence ID" value="CAG9163960.1"/>
    <property type="molecule type" value="Genomic_DNA"/>
</dbReference>
<evidence type="ECO:0000313" key="5">
    <source>
        <dbReference type="Proteomes" id="UP000706525"/>
    </source>
</evidence>
<dbReference type="InterPro" id="IPR030395">
    <property type="entry name" value="GP_PDE_dom"/>
</dbReference>
<evidence type="ECO:0000259" key="3">
    <source>
        <dbReference type="PROSITE" id="PS51704"/>
    </source>
</evidence>
<dbReference type="Proteomes" id="UP000706525">
    <property type="component" value="Unassembled WGS sequence"/>
</dbReference>
<dbReference type="PANTHER" id="PTHR46211">
    <property type="entry name" value="GLYCEROPHOSPHORYL DIESTER PHOSPHODIESTERASE"/>
    <property type="match status" value="1"/>
</dbReference>
<dbReference type="Gene3D" id="3.20.20.190">
    <property type="entry name" value="Phosphatidylinositol (PI) phosphodiesterase"/>
    <property type="match status" value="1"/>
</dbReference>
<protein>
    <recommendedName>
        <fullName evidence="3">GP-PDE domain-containing protein</fullName>
    </recommendedName>
</protein>
<reference evidence="4 5" key="1">
    <citation type="submission" date="2021-08" db="EMBL/GenBank/DDBJ databases">
        <authorList>
            <person name="Peeters C."/>
        </authorList>
    </citation>
    <scope>NUCLEOTIDE SEQUENCE [LARGE SCALE GENOMIC DNA]</scope>
    <source>
        <strain evidence="4 5">LMG 32289</strain>
    </source>
</reference>
<evidence type="ECO:0000313" key="4">
    <source>
        <dbReference type="EMBL" id="CAG9163960.1"/>
    </source>
</evidence>
<accession>A0ABM8W9R8</accession>
<evidence type="ECO:0000256" key="1">
    <source>
        <dbReference type="SAM" id="MobiDB-lite"/>
    </source>
</evidence>
<sequence length="359" mass="38121">MSRRRFTLLLLTSTSVTMAASCAPTVVLPPGMAANPAAIGGTPPAAVTDKVATRPVVAKPTTSPPPFPQLVAHRGGTKDKPENTLVAIESALANHADMIWLTVQLSADGVPVLYRPTDLASLTDGKGPVAGMTFARLQSLNAGWTFTDSAAGQPAVYPYRAHPVRMPSLRQALHHIPATVPVVLDMKALPAEAQAEAVAKVLQEEGAWGRVLIYSTEAAYQRAFSQYPKARVFESRDATRKRLVDVSLGGRCDAPGNGTWAGFELRRNVIVSETFTLGKAETPAVAALWNPRSVACYRSRNAVNLVAFGVNDEAAYCEAMRLGLDAVMVDSPARMSAIRARLQASPAPCAPTMPSAPDK</sequence>
<feature type="domain" description="GP-PDE" evidence="3">
    <location>
        <begin position="68"/>
        <end position="339"/>
    </location>
</feature>
<comment type="caution">
    <text evidence="4">The sequence shown here is derived from an EMBL/GenBank/DDBJ whole genome shotgun (WGS) entry which is preliminary data.</text>
</comment>
<feature type="signal peptide" evidence="2">
    <location>
        <begin position="1"/>
        <end position="19"/>
    </location>
</feature>
<evidence type="ECO:0000256" key="2">
    <source>
        <dbReference type="SAM" id="SignalP"/>
    </source>
</evidence>
<feature type="chain" id="PRO_5045232292" description="GP-PDE domain-containing protein" evidence="2">
    <location>
        <begin position="20"/>
        <end position="359"/>
    </location>
</feature>
<dbReference type="PROSITE" id="PS51257">
    <property type="entry name" value="PROKAR_LIPOPROTEIN"/>
    <property type="match status" value="1"/>
</dbReference>
<keyword evidence="5" id="KW-1185">Reference proteome</keyword>
<proteinExistence type="predicted"/>
<keyword evidence="2" id="KW-0732">Signal</keyword>
<feature type="region of interest" description="Disordered" evidence="1">
    <location>
        <begin position="56"/>
        <end position="78"/>
    </location>
</feature>
<gene>
    <name evidence="4" type="ORF">LMG32289_00292</name>
</gene>
<dbReference type="Pfam" id="PF03009">
    <property type="entry name" value="GDPD"/>
    <property type="match status" value="1"/>
</dbReference>
<dbReference type="PROSITE" id="PS51704">
    <property type="entry name" value="GP_PDE"/>
    <property type="match status" value="1"/>
</dbReference>
<dbReference type="SUPFAM" id="SSF51695">
    <property type="entry name" value="PLC-like phosphodiesterases"/>
    <property type="match status" value="1"/>
</dbReference>
<name>A0ABM8W9R8_9BURK</name>
<dbReference type="RefSeq" id="WP_377740840.1">
    <property type="nucleotide sequence ID" value="NZ_CAJZAG010000001.1"/>
</dbReference>
<dbReference type="InterPro" id="IPR017946">
    <property type="entry name" value="PLC-like_Pdiesterase_TIM-brl"/>
</dbReference>
<dbReference type="PANTHER" id="PTHR46211:SF10">
    <property type="entry name" value="EXPORTED PROTEIN"/>
    <property type="match status" value="1"/>
</dbReference>
<organism evidence="4 5">
    <name type="scientific">Cupriavidus pampae</name>
    <dbReference type="NCBI Taxonomy" id="659251"/>
    <lineage>
        <taxon>Bacteria</taxon>
        <taxon>Pseudomonadati</taxon>
        <taxon>Pseudomonadota</taxon>
        <taxon>Betaproteobacteria</taxon>
        <taxon>Burkholderiales</taxon>
        <taxon>Burkholderiaceae</taxon>
        <taxon>Cupriavidus</taxon>
    </lineage>
</organism>